<evidence type="ECO:0000256" key="1">
    <source>
        <dbReference type="SAM" id="SignalP"/>
    </source>
</evidence>
<keyword evidence="3" id="KW-1185">Reference proteome</keyword>
<evidence type="ECO:0000313" key="3">
    <source>
        <dbReference type="Proteomes" id="UP000787472"/>
    </source>
</evidence>
<dbReference type="AlphaFoldDB" id="A0A9E5T4V1"/>
<comment type="caution">
    <text evidence="2">The sequence shown here is derived from an EMBL/GenBank/DDBJ whole genome shotgun (WGS) entry which is preliminary data.</text>
</comment>
<name>A0A9E5T4V1_9GAMM</name>
<gene>
    <name evidence="2" type="ORF">G8770_22550</name>
</gene>
<dbReference type="RefSeq" id="WP_167192258.1">
    <property type="nucleotide sequence ID" value="NZ_JAAONZ010000028.1"/>
</dbReference>
<accession>A0A9E5T4V1</accession>
<sequence length="269" mass="29715">MKLRAFNLLMLFTIIPLKCLADTTAAPLLAAGNPLNIGVYKMGEPLAFNKESKVVGLLPDLILALGAAAGLEVKVHLLPYQRIFTNQQWIHQDLGLTFYTGQQNKAIESRHLTCFQRPLIRIPLYIYGTKPSTRTTPTLATLIPTPLLKEYFKLPSIEGKKLNVKRSPSAEAAFKSLISDRVDYVAASDIVSEYWAAQLPFKPLMVFSKVGVAFGTLCYPKDKYTSGDVRKLDDALLAIPKVDLDVIVAPILARYNLPSTIRSSLLPAD</sequence>
<proteinExistence type="predicted"/>
<reference evidence="2" key="1">
    <citation type="submission" date="2020-03" db="EMBL/GenBank/DDBJ databases">
        <authorList>
            <person name="Guo F."/>
        </authorList>
    </citation>
    <scope>NUCLEOTIDE SEQUENCE</scope>
    <source>
        <strain evidence="2">JCM 30134</strain>
    </source>
</reference>
<evidence type="ECO:0000313" key="2">
    <source>
        <dbReference type="EMBL" id="NHO68342.1"/>
    </source>
</evidence>
<protein>
    <recommendedName>
        <fullName evidence="4">Solute-binding protein family 3/N-terminal domain-containing protein</fullName>
    </recommendedName>
</protein>
<evidence type="ECO:0008006" key="4">
    <source>
        <dbReference type="Google" id="ProtNLM"/>
    </source>
</evidence>
<feature type="signal peptide" evidence="1">
    <location>
        <begin position="1"/>
        <end position="21"/>
    </location>
</feature>
<dbReference type="EMBL" id="JAAONZ010000028">
    <property type="protein sequence ID" value="NHO68342.1"/>
    <property type="molecule type" value="Genomic_DNA"/>
</dbReference>
<keyword evidence="1" id="KW-0732">Signal</keyword>
<dbReference type="Proteomes" id="UP000787472">
    <property type="component" value="Unassembled WGS sequence"/>
</dbReference>
<dbReference type="SUPFAM" id="SSF53850">
    <property type="entry name" value="Periplasmic binding protein-like II"/>
    <property type="match status" value="1"/>
</dbReference>
<organism evidence="2 3">
    <name type="scientific">Pseudomaricurvus hydrocarbonicus</name>
    <dbReference type="NCBI Taxonomy" id="1470433"/>
    <lineage>
        <taxon>Bacteria</taxon>
        <taxon>Pseudomonadati</taxon>
        <taxon>Pseudomonadota</taxon>
        <taxon>Gammaproteobacteria</taxon>
        <taxon>Cellvibrionales</taxon>
        <taxon>Cellvibrionaceae</taxon>
        <taxon>Pseudomaricurvus</taxon>
    </lineage>
</organism>
<feature type="chain" id="PRO_5038366165" description="Solute-binding protein family 3/N-terminal domain-containing protein" evidence="1">
    <location>
        <begin position="22"/>
        <end position="269"/>
    </location>
</feature>